<accession>A0A0N7KD42</accession>
<evidence type="ECO:0000313" key="3">
    <source>
        <dbReference type="Proteomes" id="UP000059680"/>
    </source>
</evidence>
<dbReference type="EMBL" id="AP014957">
    <property type="protein sequence ID" value="BAS72569.1"/>
    <property type="molecule type" value="Genomic_DNA"/>
</dbReference>
<dbReference type="InParanoid" id="A0A0N7KD42"/>
<feature type="region of interest" description="Disordered" evidence="1">
    <location>
        <begin position="57"/>
        <end position="142"/>
    </location>
</feature>
<gene>
    <name evidence="2" type="ordered locus">Os01g0541650</name>
    <name evidence="2" type="ORF">OSNPB_010541650</name>
</gene>
<proteinExistence type="predicted"/>
<dbReference type="AlphaFoldDB" id="A0A0N7KD42"/>
<protein>
    <submittedName>
        <fullName evidence="2">Os01g0541650 protein</fullName>
    </submittedName>
</protein>
<sequence>MKLSGASLLCPDFEKNLLMRPSERANPSGDRPARGRKLGSHALALARLELTVLAKETTSSVGGLRARRGGRGEEGPPSLVSSASPPITARARPEGRSNSADYPNNDGLGYRNDGGGDLGRGDELGQLRGSSSETKQMESKISKDTRVVALRNVTMALRKVATALVSCTRRQHRATIVEG</sequence>
<reference evidence="2 3" key="2">
    <citation type="journal article" date="2013" name="Plant Cell Physiol.">
        <title>Rice Annotation Project Database (RAP-DB): an integrative and interactive database for rice genomics.</title>
        <authorList>
            <person name="Sakai H."/>
            <person name="Lee S.S."/>
            <person name="Tanaka T."/>
            <person name="Numa H."/>
            <person name="Kim J."/>
            <person name="Kawahara Y."/>
            <person name="Wakimoto H."/>
            <person name="Yang C.C."/>
            <person name="Iwamoto M."/>
            <person name="Abe T."/>
            <person name="Yamada Y."/>
            <person name="Muto A."/>
            <person name="Inokuchi H."/>
            <person name="Ikemura T."/>
            <person name="Matsumoto T."/>
            <person name="Sasaki T."/>
            <person name="Itoh T."/>
        </authorList>
    </citation>
    <scope>NUCLEOTIDE SEQUENCE [LARGE SCALE GENOMIC DNA]</scope>
    <source>
        <strain evidence="3">cv. Nipponbare</strain>
    </source>
</reference>
<dbReference type="PaxDb" id="39947-A0A0N7KD42"/>
<evidence type="ECO:0000313" key="2">
    <source>
        <dbReference type="EMBL" id="BAS72569.1"/>
    </source>
</evidence>
<organism evidence="2 3">
    <name type="scientific">Oryza sativa subsp. japonica</name>
    <name type="common">Rice</name>
    <dbReference type="NCBI Taxonomy" id="39947"/>
    <lineage>
        <taxon>Eukaryota</taxon>
        <taxon>Viridiplantae</taxon>
        <taxon>Streptophyta</taxon>
        <taxon>Embryophyta</taxon>
        <taxon>Tracheophyta</taxon>
        <taxon>Spermatophyta</taxon>
        <taxon>Magnoliopsida</taxon>
        <taxon>Liliopsida</taxon>
        <taxon>Poales</taxon>
        <taxon>Poaceae</taxon>
        <taxon>BOP clade</taxon>
        <taxon>Oryzoideae</taxon>
        <taxon>Oryzeae</taxon>
        <taxon>Oryzinae</taxon>
        <taxon>Oryza</taxon>
        <taxon>Oryza sativa</taxon>
    </lineage>
</organism>
<name>A0A0N7KD42_ORYSJ</name>
<reference evidence="2 3" key="3">
    <citation type="journal article" date="2013" name="Rice">
        <title>Improvement of the Oryza sativa Nipponbare reference genome using next generation sequence and optical map data.</title>
        <authorList>
            <person name="Kawahara Y."/>
            <person name="de la Bastide M."/>
            <person name="Hamilton J.P."/>
            <person name="Kanamori H."/>
            <person name="McCombie W.R."/>
            <person name="Ouyang S."/>
            <person name="Schwartz D.C."/>
            <person name="Tanaka T."/>
            <person name="Wu J."/>
            <person name="Zhou S."/>
            <person name="Childs K.L."/>
            <person name="Davidson R.M."/>
            <person name="Lin H."/>
            <person name="Quesada-Ocampo L."/>
            <person name="Vaillancourt B."/>
            <person name="Sakai H."/>
            <person name="Lee S.S."/>
            <person name="Kim J."/>
            <person name="Numa H."/>
            <person name="Itoh T."/>
            <person name="Buell C.R."/>
            <person name="Matsumoto T."/>
        </authorList>
    </citation>
    <scope>NUCLEOTIDE SEQUENCE [LARGE SCALE GENOMIC DNA]</scope>
    <source>
        <strain evidence="3">cv. Nipponbare</strain>
    </source>
</reference>
<reference evidence="3" key="1">
    <citation type="journal article" date="2005" name="Nature">
        <title>The map-based sequence of the rice genome.</title>
        <authorList>
            <consortium name="International rice genome sequencing project (IRGSP)"/>
            <person name="Matsumoto T."/>
            <person name="Wu J."/>
            <person name="Kanamori H."/>
            <person name="Katayose Y."/>
            <person name="Fujisawa M."/>
            <person name="Namiki N."/>
            <person name="Mizuno H."/>
            <person name="Yamamoto K."/>
            <person name="Antonio B.A."/>
            <person name="Baba T."/>
            <person name="Sakata K."/>
            <person name="Nagamura Y."/>
            <person name="Aoki H."/>
            <person name="Arikawa K."/>
            <person name="Arita K."/>
            <person name="Bito T."/>
            <person name="Chiden Y."/>
            <person name="Fujitsuka N."/>
            <person name="Fukunaka R."/>
            <person name="Hamada M."/>
            <person name="Harada C."/>
            <person name="Hayashi A."/>
            <person name="Hijishita S."/>
            <person name="Honda M."/>
            <person name="Hosokawa S."/>
            <person name="Ichikawa Y."/>
            <person name="Idonuma A."/>
            <person name="Iijima M."/>
            <person name="Ikeda M."/>
            <person name="Ikeno M."/>
            <person name="Ito K."/>
            <person name="Ito S."/>
            <person name="Ito T."/>
            <person name="Ito Y."/>
            <person name="Ito Y."/>
            <person name="Iwabuchi A."/>
            <person name="Kamiya K."/>
            <person name="Karasawa W."/>
            <person name="Kurita K."/>
            <person name="Katagiri S."/>
            <person name="Kikuta A."/>
            <person name="Kobayashi H."/>
            <person name="Kobayashi N."/>
            <person name="Machita K."/>
            <person name="Maehara T."/>
            <person name="Masukawa M."/>
            <person name="Mizubayashi T."/>
            <person name="Mukai Y."/>
            <person name="Nagasaki H."/>
            <person name="Nagata Y."/>
            <person name="Naito S."/>
            <person name="Nakashima M."/>
            <person name="Nakama Y."/>
            <person name="Nakamichi Y."/>
            <person name="Nakamura M."/>
            <person name="Meguro A."/>
            <person name="Negishi M."/>
            <person name="Ohta I."/>
            <person name="Ohta T."/>
            <person name="Okamoto M."/>
            <person name="Ono N."/>
            <person name="Saji S."/>
            <person name="Sakaguchi M."/>
            <person name="Sakai K."/>
            <person name="Shibata M."/>
            <person name="Shimokawa T."/>
            <person name="Song J."/>
            <person name="Takazaki Y."/>
            <person name="Terasawa K."/>
            <person name="Tsugane M."/>
            <person name="Tsuji K."/>
            <person name="Ueda S."/>
            <person name="Waki K."/>
            <person name="Yamagata H."/>
            <person name="Yamamoto M."/>
            <person name="Yamamoto S."/>
            <person name="Yamane H."/>
            <person name="Yoshiki S."/>
            <person name="Yoshihara R."/>
            <person name="Yukawa K."/>
            <person name="Zhong H."/>
            <person name="Yano M."/>
            <person name="Yuan Q."/>
            <person name="Ouyang S."/>
            <person name="Liu J."/>
            <person name="Jones K.M."/>
            <person name="Gansberger K."/>
            <person name="Moffat K."/>
            <person name="Hill J."/>
            <person name="Bera J."/>
            <person name="Fadrosh D."/>
            <person name="Jin S."/>
            <person name="Johri S."/>
            <person name="Kim M."/>
            <person name="Overton L."/>
            <person name="Reardon M."/>
            <person name="Tsitrin T."/>
            <person name="Vuong H."/>
            <person name="Weaver B."/>
            <person name="Ciecko A."/>
            <person name="Tallon L."/>
            <person name="Jackson J."/>
            <person name="Pai G."/>
            <person name="Aken S.V."/>
            <person name="Utterback T."/>
            <person name="Reidmuller S."/>
            <person name="Feldblyum T."/>
            <person name="Hsiao J."/>
            <person name="Zismann V."/>
            <person name="Iobst S."/>
            <person name="de Vazeille A.R."/>
            <person name="Buell C.R."/>
            <person name="Ying K."/>
            <person name="Li Y."/>
            <person name="Lu T."/>
            <person name="Huang Y."/>
            <person name="Zhao Q."/>
            <person name="Feng Q."/>
            <person name="Zhang L."/>
            <person name="Zhu J."/>
            <person name="Weng Q."/>
            <person name="Mu J."/>
            <person name="Lu Y."/>
            <person name="Fan D."/>
            <person name="Liu Y."/>
            <person name="Guan J."/>
            <person name="Zhang Y."/>
            <person name="Yu S."/>
            <person name="Liu X."/>
            <person name="Zhang Y."/>
            <person name="Hong G."/>
            <person name="Han B."/>
            <person name="Choisne N."/>
            <person name="Demange N."/>
            <person name="Orjeda G."/>
            <person name="Samain S."/>
            <person name="Cattolico L."/>
            <person name="Pelletier E."/>
            <person name="Couloux A."/>
            <person name="Segurens B."/>
            <person name="Wincker P."/>
            <person name="D'Hont A."/>
            <person name="Scarpelli C."/>
            <person name="Weissenbach J."/>
            <person name="Salanoubat M."/>
            <person name="Quetier F."/>
            <person name="Yu Y."/>
            <person name="Kim H.R."/>
            <person name="Rambo T."/>
            <person name="Currie J."/>
            <person name="Collura K."/>
            <person name="Luo M."/>
            <person name="Yang T."/>
            <person name="Ammiraju J.S.S."/>
            <person name="Engler F."/>
            <person name="Soderlund C."/>
            <person name="Wing R.A."/>
            <person name="Palmer L.E."/>
            <person name="de la Bastide M."/>
            <person name="Spiegel L."/>
            <person name="Nascimento L."/>
            <person name="Zutavern T."/>
            <person name="O'Shaughnessy A."/>
            <person name="Dike S."/>
            <person name="Dedhia N."/>
            <person name="Preston R."/>
            <person name="Balija V."/>
            <person name="McCombie W.R."/>
            <person name="Chow T."/>
            <person name="Chen H."/>
            <person name="Chung M."/>
            <person name="Chen C."/>
            <person name="Shaw J."/>
            <person name="Wu H."/>
            <person name="Hsiao K."/>
            <person name="Chao Y."/>
            <person name="Chu M."/>
            <person name="Cheng C."/>
            <person name="Hour A."/>
            <person name="Lee P."/>
            <person name="Lin S."/>
            <person name="Lin Y."/>
            <person name="Liou J."/>
            <person name="Liu S."/>
            <person name="Hsing Y."/>
            <person name="Raghuvanshi S."/>
            <person name="Mohanty A."/>
            <person name="Bharti A.K."/>
            <person name="Gaur A."/>
            <person name="Gupta V."/>
            <person name="Kumar D."/>
            <person name="Ravi V."/>
            <person name="Vij S."/>
            <person name="Kapur A."/>
            <person name="Khurana P."/>
            <person name="Khurana P."/>
            <person name="Khurana J.P."/>
            <person name="Tyagi A.K."/>
            <person name="Gaikwad K."/>
            <person name="Singh A."/>
            <person name="Dalal V."/>
            <person name="Srivastava S."/>
            <person name="Dixit A."/>
            <person name="Pal A.K."/>
            <person name="Ghazi I.A."/>
            <person name="Yadav M."/>
            <person name="Pandit A."/>
            <person name="Bhargava A."/>
            <person name="Sureshbabu K."/>
            <person name="Batra K."/>
            <person name="Sharma T.R."/>
            <person name="Mohapatra T."/>
            <person name="Singh N.K."/>
            <person name="Messing J."/>
            <person name="Nelson A.B."/>
            <person name="Fuks G."/>
            <person name="Kavchok S."/>
            <person name="Keizer G."/>
            <person name="Linton E."/>
            <person name="Llaca V."/>
            <person name="Song R."/>
            <person name="Tanyolac B."/>
            <person name="Young S."/>
            <person name="Ho-Il K."/>
            <person name="Hahn J.H."/>
            <person name="Sangsakoo G."/>
            <person name="Vanavichit A."/>
            <person name="de Mattos Luiz.A.T."/>
            <person name="Zimmer P.D."/>
            <person name="Malone G."/>
            <person name="Dellagostin O."/>
            <person name="de Oliveira A.C."/>
            <person name="Bevan M."/>
            <person name="Bancroft I."/>
            <person name="Minx P."/>
            <person name="Cordum H."/>
            <person name="Wilson R."/>
            <person name="Cheng Z."/>
            <person name="Jin W."/>
            <person name="Jiang J."/>
            <person name="Leong S.A."/>
            <person name="Iwama H."/>
            <person name="Gojobori T."/>
            <person name="Itoh T."/>
            <person name="Niimura Y."/>
            <person name="Fujii Y."/>
            <person name="Habara T."/>
            <person name="Sakai H."/>
            <person name="Sato Y."/>
            <person name="Wilson G."/>
            <person name="Kumar K."/>
            <person name="McCouch S."/>
            <person name="Juretic N."/>
            <person name="Hoen D."/>
            <person name="Wright S."/>
            <person name="Bruskiewich R."/>
            <person name="Bureau T."/>
            <person name="Miyao A."/>
            <person name="Hirochika H."/>
            <person name="Nishikawa T."/>
            <person name="Kadowaki K."/>
            <person name="Sugiura M."/>
            <person name="Burr B."/>
            <person name="Sasaki T."/>
        </authorList>
    </citation>
    <scope>NUCLEOTIDE SEQUENCE [LARGE SCALE GENOMIC DNA]</scope>
    <source>
        <strain evidence="3">cv. Nipponbare</strain>
    </source>
</reference>
<keyword evidence="3" id="KW-1185">Reference proteome</keyword>
<evidence type="ECO:0000256" key="1">
    <source>
        <dbReference type="SAM" id="MobiDB-lite"/>
    </source>
</evidence>
<dbReference type="Proteomes" id="UP000059680">
    <property type="component" value="Chromosome 1"/>
</dbReference>